<dbReference type="InterPro" id="IPR045864">
    <property type="entry name" value="aa-tRNA-synth_II/BPL/LPL"/>
</dbReference>
<dbReference type="AlphaFoldDB" id="A0AAD5KEE2"/>
<dbReference type="EMBL" id="WJBH02000192">
    <property type="protein sequence ID" value="KAI9550044.1"/>
    <property type="molecule type" value="Genomic_DNA"/>
</dbReference>
<dbReference type="SUPFAM" id="SSF55681">
    <property type="entry name" value="Class II aaRS and biotin synthetases"/>
    <property type="match status" value="1"/>
</dbReference>
<keyword evidence="3" id="KW-1185">Reference proteome</keyword>
<dbReference type="PIRSF" id="PIRSF001529">
    <property type="entry name" value="Ser-tRNA-synth_IIa"/>
    <property type="match status" value="1"/>
</dbReference>
<feature type="domain" description="Serine-tRNA synthetase type1 N-terminal" evidence="1">
    <location>
        <begin position="54"/>
        <end position="160"/>
    </location>
</feature>
<dbReference type="GO" id="GO:0006434">
    <property type="term" value="P:seryl-tRNA aminoacylation"/>
    <property type="evidence" value="ECO:0007669"/>
    <property type="project" value="InterPro"/>
</dbReference>
<dbReference type="Proteomes" id="UP000820818">
    <property type="component" value="Unassembled WGS sequence"/>
</dbReference>
<dbReference type="GO" id="GO:0004828">
    <property type="term" value="F:serine-tRNA ligase activity"/>
    <property type="evidence" value="ECO:0007669"/>
    <property type="project" value="InterPro"/>
</dbReference>
<dbReference type="PANTHER" id="PTHR11778">
    <property type="entry name" value="SERYL-TRNA SYNTHETASE"/>
    <property type="match status" value="1"/>
</dbReference>
<dbReference type="SUPFAM" id="SSF46589">
    <property type="entry name" value="tRNA-binding arm"/>
    <property type="match status" value="1"/>
</dbReference>
<proteinExistence type="predicted"/>
<gene>
    <name evidence="2" type="ORF">GHT06_003092</name>
</gene>
<evidence type="ECO:0000259" key="1">
    <source>
        <dbReference type="Pfam" id="PF02403"/>
    </source>
</evidence>
<dbReference type="GO" id="GO:0005524">
    <property type="term" value="F:ATP binding"/>
    <property type="evidence" value="ECO:0007669"/>
    <property type="project" value="InterPro"/>
</dbReference>
<dbReference type="Pfam" id="PF02403">
    <property type="entry name" value="Seryl_tRNA_N"/>
    <property type="match status" value="1"/>
</dbReference>
<reference evidence="2" key="1">
    <citation type="submission" date="2022-05" db="EMBL/GenBank/DDBJ databases">
        <title>A multi-omics perspective on studying reproductive biology in Daphnia sinensis.</title>
        <authorList>
            <person name="Jia J."/>
        </authorList>
    </citation>
    <scope>NUCLEOTIDE SEQUENCE</scope>
    <source>
        <strain evidence="2">WSL</strain>
    </source>
</reference>
<organism evidence="2 3">
    <name type="scientific">Daphnia sinensis</name>
    <dbReference type="NCBI Taxonomy" id="1820382"/>
    <lineage>
        <taxon>Eukaryota</taxon>
        <taxon>Metazoa</taxon>
        <taxon>Ecdysozoa</taxon>
        <taxon>Arthropoda</taxon>
        <taxon>Crustacea</taxon>
        <taxon>Branchiopoda</taxon>
        <taxon>Diplostraca</taxon>
        <taxon>Cladocera</taxon>
        <taxon>Anomopoda</taxon>
        <taxon>Daphniidae</taxon>
        <taxon>Daphnia</taxon>
        <taxon>Daphnia similis group</taxon>
    </lineage>
</organism>
<name>A0AAD5KEE2_9CRUS</name>
<protein>
    <recommendedName>
        <fullName evidence="1">Serine-tRNA synthetase type1 N-terminal domain-containing protein</fullName>
    </recommendedName>
</protein>
<dbReference type="Gene3D" id="1.10.287.40">
    <property type="entry name" value="Serine-tRNA synthetase, tRNA binding domain"/>
    <property type="match status" value="1"/>
</dbReference>
<dbReference type="InterPro" id="IPR042103">
    <property type="entry name" value="SerRS_1_N_sf"/>
</dbReference>
<accession>A0AAD5KEE2</accession>
<dbReference type="InterPro" id="IPR010978">
    <property type="entry name" value="tRNA-bd_arm"/>
</dbReference>
<evidence type="ECO:0000313" key="3">
    <source>
        <dbReference type="Proteomes" id="UP000820818"/>
    </source>
</evidence>
<sequence>MALRIVRTSHIKIPIKKHLLCIVRGVVSALHIPGHVSKAAVSILTPDLSHIEGLITEDIEQLQNNLSARNSSFHVDSFIRQWKQMTALRLQREELETKRIEVTQMMKQVVTNATGSSHTRNVEDIKREGIQLRNQLKELTKLWWEIEEIAVTRALSLPNYLHCKTPVEENTEVYSFIAEKSNLNCLGDCTEENIKFVSHSPTAFYLRGTPASLELRWMQTFTKDWIDNRYNLISAPDFVRSLVIDGCGLAFNDPKEVLSLATIQDHGSLEKGNGLHLVGGSSLPAMVAFLTKTVIEEPFPLRLVSVGRCYQPVTGILGANDLTNTMQASSIRLLAVMKNCPDALFRELVFIQHQISKQLQQLNVNFRIIATAARNLEPWEQYRSSIEVYSPLSKKFIQVANVSIIGDYICRRLSIYGPRKESPGFVTAQALSVPKLLSCFYRESEKEQ</sequence>
<dbReference type="InterPro" id="IPR002317">
    <property type="entry name" value="Ser-tRNA-ligase_type_1"/>
</dbReference>
<dbReference type="Gene3D" id="3.30.930.10">
    <property type="entry name" value="Bira Bifunctional Protein, Domain 2"/>
    <property type="match status" value="1"/>
</dbReference>
<dbReference type="InterPro" id="IPR015866">
    <property type="entry name" value="Ser-tRNA-synth_1_N"/>
</dbReference>
<comment type="caution">
    <text evidence="2">The sequence shown here is derived from an EMBL/GenBank/DDBJ whole genome shotgun (WGS) entry which is preliminary data.</text>
</comment>
<evidence type="ECO:0000313" key="2">
    <source>
        <dbReference type="EMBL" id="KAI9550044.1"/>
    </source>
</evidence>